<organism evidence="4 5">
    <name type="scientific">Streptomonospora litoralis</name>
    <dbReference type="NCBI Taxonomy" id="2498135"/>
    <lineage>
        <taxon>Bacteria</taxon>
        <taxon>Bacillati</taxon>
        <taxon>Actinomycetota</taxon>
        <taxon>Actinomycetes</taxon>
        <taxon>Streptosporangiales</taxon>
        <taxon>Nocardiopsidaceae</taxon>
        <taxon>Streptomonospora</taxon>
    </lineage>
</organism>
<dbReference type="InterPro" id="IPR036661">
    <property type="entry name" value="Luciferase-like_sf"/>
</dbReference>
<evidence type="ECO:0000313" key="5">
    <source>
        <dbReference type="Proteomes" id="UP000292235"/>
    </source>
</evidence>
<reference evidence="4 5" key="1">
    <citation type="submission" date="2019-02" db="EMBL/GenBank/DDBJ databases">
        <authorList>
            <person name="Khodamoradi S."/>
            <person name="Hahnke R.L."/>
            <person name="Kaempfer P."/>
            <person name="Schumann P."/>
            <person name="Rohde M."/>
            <person name="Steinert M."/>
            <person name="Luzhetskyy A."/>
            <person name="Wink J."/>
            <person name="Ruckert C."/>
        </authorList>
    </citation>
    <scope>NUCLEOTIDE SEQUENCE [LARGE SCALE GENOMIC DNA]</scope>
    <source>
        <strain evidence="4 5">M2</strain>
    </source>
</reference>
<feature type="domain" description="Luciferase-like" evidence="3">
    <location>
        <begin position="96"/>
        <end position="392"/>
    </location>
</feature>
<dbReference type="SUPFAM" id="SSF51679">
    <property type="entry name" value="Bacterial luciferase-like"/>
    <property type="match status" value="1"/>
</dbReference>
<dbReference type="GO" id="GO:0052601">
    <property type="term" value="F:limonene 1,2-monooxygenase [NAD(P)H) activity"/>
    <property type="evidence" value="ECO:0007669"/>
    <property type="project" value="UniProtKB-EC"/>
</dbReference>
<feature type="region of interest" description="Disordered" evidence="2">
    <location>
        <begin position="420"/>
        <end position="440"/>
    </location>
</feature>
<keyword evidence="4" id="KW-0503">Monooxygenase</keyword>
<keyword evidence="4" id="KW-0560">Oxidoreductase</keyword>
<protein>
    <submittedName>
        <fullName evidence="4">Limonene 1,2-monooxygenase</fullName>
        <ecNumber evidence="4">1.14.13.107</ecNumber>
    </submittedName>
</protein>
<gene>
    <name evidence="4" type="primary">limB1</name>
    <name evidence="4" type="ORF">EKD16_02210</name>
</gene>
<accession>A0A4P6PVR9</accession>
<evidence type="ECO:0000256" key="1">
    <source>
        <dbReference type="ARBA" id="ARBA00007789"/>
    </source>
</evidence>
<dbReference type="OrthoDB" id="9780518at2"/>
<dbReference type="InterPro" id="IPR011251">
    <property type="entry name" value="Luciferase-like_dom"/>
</dbReference>
<dbReference type="GO" id="GO:0005829">
    <property type="term" value="C:cytosol"/>
    <property type="evidence" value="ECO:0007669"/>
    <property type="project" value="TreeGrafter"/>
</dbReference>
<dbReference type="InterPro" id="IPR050766">
    <property type="entry name" value="Bact_Lucif_Oxidored"/>
</dbReference>
<dbReference type="KEGG" id="strr:EKD16_02210"/>
<dbReference type="PANTHER" id="PTHR30137">
    <property type="entry name" value="LUCIFERASE-LIKE MONOOXYGENASE"/>
    <property type="match status" value="1"/>
</dbReference>
<name>A0A4P6PVR9_9ACTN</name>
<dbReference type="Pfam" id="PF00296">
    <property type="entry name" value="Bac_luciferase"/>
    <property type="match status" value="1"/>
</dbReference>
<sequence length="440" mass="46442">MPRTAVGGQAVPGPIPRVFFADRVPRPHSSPYVSVPEPSATRRCERLGTRSPAGRARPPSGRPSACASECAAVRGVATGVNSSLAPQRRLRGVRLSVLDRSSVRGDQDPAAALRDTVDFARSIEDLGYHRFWVAEHHSVPGVAGSAPTVLAAAVAAATSRIRVGTGGVMLPNHQPLVVAEQFGVLDALYPGRIDMGLGRSLAFTAGIRRALERDKRAADDFPDQLARLLGFIGGDQTDDPGVHAIPGEGGAVAPFLLATGEGSVIAAEAGLPLVIAPIAGFDRMTELIERYRERFRPSRWAERPYTVVSATVAAAATAAEAYRLLVPEAWSYAYARTHAEFPPLRPAEEILARDMTERERARFDEALSGHVHGTGDQVADELGSLVDRTGADEVLVTLSTYDRAAMLDSYARLARLTGAAPAAGGGAGRAGRTAAQASGR</sequence>
<evidence type="ECO:0000256" key="2">
    <source>
        <dbReference type="SAM" id="MobiDB-lite"/>
    </source>
</evidence>
<feature type="region of interest" description="Disordered" evidence="2">
    <location>
        <begin position="30"/>
        <end position="64"/>
    </location>
</feature>
<feature type="compositionally biased region" description="Low complexity" evidence="2">
    <location>
        <begin position="50"/>
        <end position="64"/>
    </location>
</feature>
<dbReference type="Gene3D" id="3.20.20.30">
    <property type="entry name" value="Luciferase-like domain"/>
    <property type="match status" value="1"/>
</dbReference>
<evidence type="ECO:0000259" key="3">
    <source>
        <dbReference type="Pfam" id="PF00296"/>
    </source>
</evidence>
<keyword evidence="5" id="KW-1185">Reference proteome</keyword>
<dbReference type="EMBL" id="CP036455">
    <property type="protein sequence ID" value="QBI52258.1"/>
    <property type="molecule type" value="Genomic_DNA"/>
</dbReference>
<proteinExistence type="predicted"/>
<dbReference type="Proteomes" id="UP000292235">
    <property type="component" value="Chromosome"/>
</dbReference>
<dbReference type="PANTHER" id="PTHR30137:SF6">
    <property type="entry name" value="LUCIFERASE-LIKE MONOOXYGENASE"/>
    <property type="match status" value="1"/>
</dbReference>
<comment type="similarity">
    <text evidence="1">To bacterial alkanal monooxygenase alpha and beta chains.</text>
</comment>
<dbReference type="EC" id="1.14.13.107" evidence="4"/>
<feature type="compositionally biased region" description="Low complexity" evidence="2">
    <location>
        <begin position="430"/>
        <end position="440"/>
    </location>
</feature>
<dbReference type="AlphaFoldDB" id="A0A4P6PVR9"/>
<dbReference type="NCBIfam" id="TIGR03558">
    <property type="entry name" value="oxido_grp_1"/>
    <property type="match status" value="1"/>
</dbReference>
<evidence type="ECO:0000313" key="4">
    <source>
        <dbReference type="EMBL" id="QBI52258.1"/>
    </source>
</evidence>
<dbReference type="InterPro" id="IPR019949">
    <property type="entry name" value="CmoO-like"/>
</dbReference>